<dbReference type="Pfam" id="PF02800">
    <property type="entry name" value="Gp_dh_C"/>
    <property type="match status" value="1"/>
</dbReference>
<evidence type="ECO:0000313" key="3">
    <source>
        <dbReference type="Proteomes" id="UP000034826"/>
    </source>
</evidence>
<evidence type="ECO:0000259" key="1">
    <source>
        <dbReference type="Pfam" id="PF02800"/>
    </source>
</evidence>
<evidence type="ECO:0000313" key="2">
    <source>
        <dbReference type="EMBL" id="KKT65925.1"/>
    </source>
</evidence>
<gene>
    <name evidence="2" type="ORF">UW60_C0032G0007</name>
</gene>
<name>A0A0G1J3P5_9BACT</name>
<dbReference type="EMBL" id="LCIY01000032">
    <property type="protein sequence ID" value="KKT65925.1"/>
    <property type="molecule type" value="Genomic_DNA"/>
</dbReference>
<reference evidence="2 3" key="1">
    <citation type="journal article" date="2015" name="Nature">
        <title>rRNA introns, odd ribosomes, and small enigmatic genomes across a large radiation of phyla.</title>
        <authorList>
            <person name="Brown C.T."/>
            <person name="Hug L.A."/>
            <person name="Thomas B.C."/>
            <person name="Sharon I."/>
            <person name="Castelle C.J."/>
            <person name="Singh A."/>
            <person name="Wilkins M.J."/>
            <person name="Williams K.H."/>
            <person name="Banfield J.F."/>
        </authorList>
    </citation>
    <scope>NUCLEOTIDE SEQUENCE [LARGE SCALE GENOMIC DNA]</scope>
</reference>
<accession>A0A0G1J3P5</accession>
<comment type="caution">
    <text evidence="2">The sequence shown here is derived from an EMBL/GenBank/DDBJ whole genome shotgun (WGS) entry which is preliminary data.</text>
</comment>
<feature type="domain" description="Glyceraldehyde 3-phosphate dehydrogenase catalytic" evidence="1">
    <location>
        <begin position="31"/>
        <end position="119"/>
    </location>
</feature>
<dbReference type="CDD" id="cd18127">
    <property type="entry name" value="GAPDH_II_C"/>
    <property type="match status" value="1"/>
</dbReference>
<dbReference type="Proteomes" id="UP000034826">
    <property type="component" value="Unassembled WGS sequence"/>
</dbReference>
<dbReference type="PATRIC" id="fig|1618564.3.peg.767"/>
<proteinExistence type="predicted"/>
<dbReference type="InterPro" id="IPR020829">
    <property type="entry name" value="GlycerAld_3-P_DH_cat"/>
</dbReference>
<dbReference type="SUPFAM" id="SSF55347">
    <property type="entry name" value="Glyceraldehyde-3-phosphate dehydrogenase-like, C-terminal domain"/>
    <property type="match status" value="1"/>
</dbReference>
<dbReference type="AlphaFoldDB" id="A0A0G1J3P5"/>
<dbReference type="Gene3D" id="3.30.360.10">
    <property type="entry name" value="Dihydrodipicolinate Reductase, domain 2"/>
    <property type="match status" value="1"/>
</dbReference>
<sequence>MNKVRVGINGYGVIGKRIADAVKLQDEKKGLDILTVALAVPTTLGHLHVAFLRLKKEISTGEVLKILKTSPRIVPVRHKDGISAENQLVELMRDLGRPRADMWEVAFWEDSLFAEGRDVAFYYQVHNEAIVIPENIDAIRAVGGTEEDPQASIGKTNNSLGIVSAFNV</sequence>
<dbReference type="InterPro" id="IPR036291">
    <property type="entry name" value="NAD(P)-bd_dom_sf"/>
</dbReference>
<dbReference type="SUPFAM" id="SSF51735">
    <property type="entry name" value="NAD(P)-binding Rossmann-fold domains"/>
    <property type="match status" value="1"/>
</dbReference>
<organism evidence="2 3">
    <name type="scientific">Candidatus Woesebacteria bacterium GW2011_GWA2_44_33</name>
    <dbReference type="NCBI Taxonomy" id="1618564"/>
    <lineage>
        <taxon>Bacteria</taxon>
        <taxon>Candidatus Woeseibacteriota</taxon>
    </lineage>
</organism>
<protein>
    <submittedName>
        <fullName evidence="2">Glyceraldehyde-3-phosphate dehydrogenase, type II</fullName>
    </submittedName>
</protein>
<dbReference type="GO" id="GO:0016620">
    <property type="term" value="F:oxidoreductase activity, acting on the aldehyde or oxo group of donors, NAD or NADP as acceptor"/>
    <property type="evidence" value="ECO:0007669"/>
    <property type="project" value="InterPro"/>
</dbReference>